<feature type="compositionally biased region" description="Low complexity" evidence="1">
    <location>
        <begin position="42"/>
        <end position="55"/>
    </location>
</feature>
<dbReference type="Pfam" id="PF19650">
    <property type="entry name" value="DUF6153"/>
    <property type="match status" value="1"/>
</dbReference>
<dbReference type="InterPro" id="IPR046151">
    <property type="entry name" value="DUF6153"/>
</dbReference>
<feature type="region of interest" description="Disordered" evidence="1">
    <location>
        <begin position="42"/>
        <end position="88"/>
    </location>
</feature>
<proteinExistence type="predicted"/>
<evidence type="ECO:0000313" key="3">
    <source>
        <dbReference type="Proteomes" id="UP000324101"/>
    </source>
</evidence>
<reference evidence="2 3" key="1">
    <citation type="submission" date="2018-05" db="EMBL/GenBank/DDBJ databases">
        <title>Streptomyces venezuelae.</title>
        <authorList>
            <person name="Kim W."/>
            <person name="Lee N."/>
            <person name="Cho B.-K."/>
        </authorList>
    </citation>
    <scope>NUCLEOTIDE SEQUENCE [LARGE SCALE GENOMIC DNA]</scope>
    <source>
        <strain evidence="2 3">ATCC 21018</strain>
    </source>
</reference>
<protein>
    <submittedName>
        <fullName evidence="2">Uncharacterized protein</fullName>
    </submittedName>
</protein>
<dbReference type="AlphaFoldDB" id="A0A5P2DEA6"/>
<gene>
    <name evidence="2" type="ORF">DEJ51_03620</name>
</gene>
<evidence type="ECO:0000313" key="2">
    <source>
        <dbReference type="EMBL" id="QES53446.1"/>
    </source>
</evidence>
<organism evidence="2 3">
    <name type="scientific">Streptomyces venezuelae</name>
    <dbReference type="NCBI Taxonomy" id="54571"/>
    <lineage>
        <taxon>Bacteria</taxon>
        <taxon>Bacillati</taxon>
        <taxon>Actinomycetota</taxon>
        <taxon>Actinomycetes</taxon>
        <taxon>Kitasatosporales</taxon>
        <taxon>Streptomycetaceae</taxon>
        <taxon>Streptomyces</taxon>
    </lineage>
</organism>
<dbReference type="EMBL" id="CP029189">
    <property type="protein sequence ID" value="QES53446.1"/>
    <property type="molecule type" value="Genomic_DNA"/>
</dbReference>
<evidence type="ECO:0000256" key="1">
    <source>
        <dbReference type="SAM" id="MobiDB-lite"/>
    </source>
</evidence>
<accession>A0A5P2DEA6</accession>
<name>A0A5P2DEA6_STRVZ</name>
<dbReference type="Proteomes" id="UP000324101">
    <property type="component" value="Chromosome"/>
</dbReference>
<sequence length="141" mass="13246">MTPLVLRSYLLLVLAVLVGLVAMHGLGPGGIVAASAAAPGCTGTHGTAGAHGEPAVGEHATRHAPAVRADEPADDGSGGHSQHADATCAAAGTAGAPVLPAPAAAPSGVAAVPVLGPGTGTNGAAGGRAPPSLSELQLLRI</sequence>